<name>A0A628ZBE7_SALNE</name>
<proteinExistence type="predicted"/>
<feature type="transmembrane region" description="Helical" evidence="1">
    <location>
        <begin position="38"/>
        <end position="57"/>
    </location>
</feature>
<keyword evidence="1" id="KW-0812">Transmembrane</keyword>
<organism evidence="2">
    <name type="scientific">Salmonella newport</name>
    <dbReference type="NCBI Taxonomy" id="108619"/>
    <lineage>
        <taxon>Bacteria</taxon>
        <taxon>Pseudomonadati</taxon>
        <taxon>Pseudomonadota</taxon>
        <taxon>Gammaproteobacteria</taxon>
        <taxon>Enterobacterales</taxon>
        <taxon>Enterobacteriaceae</taxon>
        <taxon>Salmonella</taxon>
    </lineage>
</organism>
<keyword evidence="1" id="KW-0472">Membrane</keyword>
<dbReference type="EMBL" id="AAMBNR010000013">
    <property type="protein sequence ID" value="EDF6615983.1"/>
    <property type="molecule type" value="Genomic_DNA"/>
</dbReference>
<gene>
    <name evidence="2" type="ORF">B1B77_22315</name>
</gene>
<keyword evidence="1" id="KW-1133">Transmembrane helix</keyword>
<comment type="caution">
    <text evidence="2">The sequence shown here is derived from an EMBL/GenBank/DDBJ whole genome shotgun (WGS) entry which is preliminary data.</text>
</comment>
<protein>
    <submittedName>
        <fullName evidence="2">Uncharacterized protein</fullName>
    </submittedName>
</protein>
<dbReference type="AlphaFoldDB" id="A0A628ZBE7"/>
<reference evidence="2" key="1">
    <citation type="submission" date="2018-07" db="EMBL/GenBank/DDBJ databases">
        <authorList>
            <consortium name="PulseNet: The National Subtyping Network for Foodborne Disease Surveillance"/>
            <person name="Tarr C.L."/>
            <person name="Trees E."/>
            <person name="Katz L.S."/>
            <person name="Carleton-Romer H.A."/>
            <person name="Stroika S."/>
            <person name="Kucerova Z."/>
            <person name="Roache K.F."/>
            <person name="Sabol A.L."/>
            <person name="Besser J."/>
            <person name="Gerner-Smidt P."/>
        </authorList>
    </citation>
    <scope>NUCLEOTIDE SEQUENCE</scope>
    <source>
        <strain evidence="2">PNUSAS007861</strain>
    </source>
</reference>
<sequence>MGLDIGQLSPWLVGAYLVALLAVLAWIAVGAFKDDELPMMPGVLAIMLMGFGMFAVYEPKPGEWETFKAAHNCKVVAKRDGHSNNGIGVTTRGSVGYIIGDDTPDQVAYQCDDGVTYWKNAR</sequence>
<evidence type="ECO:0000313" key="2">
    <source>
        <dbReference type="EMBL" id="EDF6615983.1"/>
    </source>
</evidence>
<evidence type="ECO:0000256" key="1">
    <source>
        <dbReference type="SAM" id="Phobius"/>
    </source>
</evidence>
<feature type="transmembrane region" description="Helical" evidence="1">
    <location>
        <begin position="12"/>
        <end position="32"/>
    </location>
</feature>
<accession>A0A628ZBE7</accession>